<evidence type="ECO:0000313" key="3">
    <source>
        <dbReference type="Proteomes" id="UP000009168"/>
    </source>
</evidence>
<keyword evidence="3" id="KW-1185">Reference proteome</keyword>
<dbReference type="Proteomes" id="UP000009168">
    <property type="component" value="Unassembled WGS sequence"/>
</dbReference>
<feature type="region of interest" description="Disordered" evidence="1">
    <location>
        <begin position="972"/>
        <end position="1001"/>
    </location>
</feature>
<dbReference type="SUPFAM" id="SSF50729">
    <property type="entry name" value="PH domain-like"/>
    <property type="match status" value="1"/>
</dbReference>
<dbReference type="KEGG" id="tet:TTHERM_00764080"/>
<feature type="region of interest" description="Disordered" evidence="1">
    <location>
        <begin position="859"/>
        <end position="883"/>
    </location>
</feature>
<dbReference type="InParanoid" id="I7LXQ0"/>
<accession>I7LXQ0</accession>
<feature type="region of interest" description="Disordered" evidence="1">
    <location>
        <begin position="371"/>
        <end position="391"/>
    </location>
</feature>
<reference evidence="3" key="1">
    <citation type="journal article" date="2006" name="PLoS Biol.">
        <title>Macronuclear genome sequence of the ciliate Tetrahymena thermophila, a model eukaryote.</title>
        <authorList>
            <person name="Eisen J.A."/>
            <person name="Coyne R.S."/>
            <person name="Wu M."/>
            <person name="Wu D."/>
            <person name="Thiagarajan M."/>
            <person name="Wortman J.R."/>
            <person name="Badger J.H."/>
            <person name="Ren Q."/>
            <person name="Amedeo P."/>
            <person name="Jones K.M."/>
            <person name="Tallon L.J."/>
            <person name="Delcher A.L."/>
            <person name="Salzberg S.L."/>
            <person name="Silva J.C."/>
            <person name="Haas B.J."/>
            <person name="Majoros W.H."/>
            <person name="Farzad M."/>
            <person name="Carlton J.M."/>
            <person name="Smith R.K. Jr."/>
            <person name="Garg J."/>
            <person name="Pearlman R.E."/>
            <person name="Karrer K.M."/>
            <person name="Sun L."/>
            <person name="Manning G."/>
            <person name="Elde N.C."/>
            <person name="Turkewitz A.P."/>
            <person name="Asai D.J."/>
            <person name="Wilkes D.E."/>
            <person name="Wang Y."/>
            <person name="Cai H."/>
            <person name="Collins K."/>
            <person name="Stewart B.A."/>
            <person name="Lee S.R."/>
            <person name="Wilamowska K."/>
            <person name="Weinberg Z."/>
            <person name="Ruzzo W.L."/>
            <person name="Wloga D."/>
            <person name="Gaertig J."/>
            <person name="Frankel J."/>
            <person name="Tsao C.-C."/>
            <person name="Gorovsky M.A."/>
            <person name="Keeling P.J."/>
            <person name="Waller R.F."/>
            <person name="Patron N.J."/>
            <person name="Cherry J.M."/>
            <person name="Stover N.A."/>
            <person name="Krieger C.J."/>
            <person name="del Toro C."/>
            <person name="Ryder H.F."/>
            <person name="Williamson S.C."/>
            <person name="Barbeau R.A."/>
            <person name="Hamilton E.P."/>
            <person name="Orias E."/>
        </authorList>
    </citation>
    <scope>NUCLEOTIDE SEQUENCE [LARGE SCALE GENOMIC DNA]</scope>
    <source>
        <strain evidence="3">SB210</strain>
    </source>
</reference>
<organism evidence="2 3">
    <name type="scientific">Tetrahymena thermophila (strain SB210)</name>
    <dbReference type="NCBI Taxonomy" id="312017"/>
    <lineage>
        <taxon>Eukaryota</taxon>
        <taxon>Sar</taxon>
        <taxon>Alveolata</taxon>
        <taxon>Ciliophora</taxon>
        <taxon>Intramacronucleata</taxon>
        <taxon>Oligohymenophorea</taxon>
        <taxon>Hymenostomatida</taxon>
        <taxon>Tetrahymenina</taxon>
        <taxon>Tetrahymenidae</taxon>
        <taxon>Tetrahymena</taxon>
    </lineage>
</organism>
<feature type="compositionally biased region" description="Low complexity" evidence="1">
    <location>
        <begin position="972"/>
        <end position="991"/>
    </location>
</feature>
<evidence type="ECO:0008006" key="4">
    <source>
        <dbReference type="Google" id="ProtNLM"/>
    </source>
</evidence>
<name>I7LXQ0_TETTS</name>
<feature type="compositionally biased region" description="Polar residues" evidence="1">
    <location>
        <begin position="377"/>
        <end position="391"/>
    </location>
</feature>
<feature type="region of interest" description="Disordered" evidence="1">
    <location>
        <begin position="684"/>
        <end position="703"/>
    </location>
</feature>
<sequence length="1185" mass="137798">MSEHNQNTILANIPIKKSSKETMKSNRNIMINFENQLQQKVEDMFKTDGLKILVKRGKTFGLLTTRYYKIVRDFLYYYKSKAITSKPKGILNLRDSSLKVELEYGKIIKEKQFGLKVQGAKTHGVFWLVSQNQAENITLFKYLKLLNGQFQIKQLPLLSNRNLRGGNSQLINNSLCSQVEGGLENMISEEKINQIEFMDAQLNLALRNVDSSVVLKIEKPQIEDINGVQYNSSKQVCYIGEENKNDNTQYAQQNINQNILTNLINGIKDRSNNQYDNFQIERKEISQQPNVISIKRDFLSKKYEVENEQIFEEEEGFKNKQWGQIQYHNSSTYFGESQKQSTKKNNGLNYSSQQNLGIEDKIIHLELQISPKKKQPHTASSLNERNSTGNKSHLYQINYSPNFNNMYGQGYDDEFLQREIGDVQLPSSPKQIIQFDDDYDEEYIDYYGEINLNYTNGIGSAITSQNTLNKIKKPQADITNPSSQILLLNQNTTTQQNLSQNQILLVEASSNFTQMLSPIYQQQESNFLRQFNPNEDYAQQLNLIKEQGKKIEESIKTSEQMLNYYKEQYEQIKKSTSCLDEAEELHEKNKNNQILSEIYSNIVQTKKQQQSTQIKNSSNQYESHKPIIHNQSKSDINLLHYIYEDQFYEDVNYNQEQVCQFPYQNQYNSHNSIEFKLQLNDKLKNKSAPHSPNTSILRGNKFINKSEQDENIAEDSEEGSNDQFNSRYCRNMDILSNNNPHQRTQTDLALEEEAVANENSGEEDDYYLSEKPREDNFRSSNCNEIKESKYQSGISNKTTNYQTSEYKIVLNEEQKKLNKEMKEICNQENSLKQIEDLDFKILDEIKDEVGRNVSQINKPNLFSDQQNSNIRRSKSAISQKNNGTTNQIKFKARASVKNISQRNIYDEGEGGEDESECIDNPIEYSEKMNNKEDISNKYRYEEDEVIQSSKIIQKESIQIDSSGNVIKQLEQSFSQGSSNSQSVSPQPRNSPTKIIKKQENDQKEFTLSNSYKKKQIIELLEKDLKQSKDTSSQKTAQNFQQNELTLKKSQNLNQTDVFEFQDNRISEVILNCNSIYACLEEICQMIWKNFIREAQEQIKILKQRFSKKQFLIDIAELEIDLLIISFSGQVENLNFVCEKVDQILKSIKLEQKQKQNFYDLCLCDINQAELFLIKGIIQYIQNKKL</sequence>
<evidence type="ECO:0000256" key="1">
    <source>
        <dbReference type="SAM" id="MobiDB-lite"/>
    </source>
</evidence>
<gene>
    <name evidence="2" type="ORF">TTHERM_00764080</name>
</gene>
<dbReference type="GeneID" id="7845467"/>
<dbReference type="RefSeq" id="XP_001025367.2">
    <property type="nucleotide sequence ID" value="XM_001025367.2"/>
</dbReference>
<dbReference type="AlphaFoldDB" id="I7LXQ0"/>
<proteinExistence type="predicted"/>
<evidence type="ECO:0000313" key="2">
    <source>
        <dbReference type="EMBL" id="EAS05122.2"/>
    </source>
</evidence>
<protein>
    <recommendedName>
        <fullName evidence="4">PH domain protein</fullName>
    </recommendedName>
</protein>
<feature type="compositionally biased region" description="Polar residues" evidence="1">
    <location>
        <begin position="688"/>
        <end position="697"/>
    </location>
</feature>
<dbReference type="EMBL" id="GG662407">
    <property type="protein sequence ID" value="EAS05122.2"/>
    <property type="molecule type" value="Genomic_DNA"/>
</dbReference>